<dbReference type="Gene3D" id="3.75.10.10">
    <property type="entry name" value="L-arginine/glycine Amidinotransferase, Chain A"/>
    <property type="match status" value="1"/>
</dbReference>
<keyword evidence="2" id="KW-1185">Reference proteome</keyword>
<dbReference type="EMBL" id="PTJD01000007">
    <property type="protein sequence ID" value="PPK94557.1"/>
    <property type="molecule type" value="Genomic_DNA"/>
</dbReference>
<sequence>MVRPHHFRPNPLTAQDNGFQAPVPSLDDVAAAAHAEVTAAAAALERHGVRVHLFEDLAADRPDSVFCNNWFTTHHDGTVVVYPMHAANRRRERRQDVLDALCAHYGVTRVVDLAADVPPGRALEGTGAMVLDHVHRVAYVCRSRRTDERLLRRFCDEVGYRPFAFDAYDRGRPIYHTNVLMAVGATAAVVGADLLPDPDQRRALLRSLADGGREVVLLDRTEIRSFGGNCLELAGTEPLLALSATARRALRPRTLAHLEQHVQLLPLDIPVLELAGGSVRCMLAGIHLPRGGGTSSAGQVTP</sequence>
<evidence type="ECO:0000313" key="2">
    <source>
        <dbReference type="Proteomes" id="UP000239485"/>
    </source>
</evidence>
<protein>
    <recommendedName>
        <fullName evidence="3">Amidinotransferase</fullName>
    </recommendedName>
</protein>
<dbReference type="Proteomes" id="UP000239485">
    <property type="component" value="Unassembled WGS sequence"/>
</dbReference>
<dbReference type="Pfam" id="PF19420">
    <property type="entry name" value="DDAH_eukar"/>
    <property type="match status" value="1"/>
</dbReference>
<reference evidence="1 2" key="1">
    <citation type="submission" date="2018-02" db="EMBL/GenBank/DDBJ databases">
        <title>Genomic Encyclopedia of Archaeal and Bacterial Type Strains, Phase II (KMG-II): from individual species to whole genera.</title>
        <authorList>
            <person name="Goeker M."/>
        </authorList>
    </citation>
    <scope>NUCLEOTIDE SEQUENCE [LARGE SCALE GENOMIC DNA]</scope>
    <source>
        <strain evidence="1 2">DSM 22857</strain>
    </source>
</reference>
<dbReference type="NCBIfam" id="NF046062">
    <property type="entry name" value="citrull_CtlX"/>
    <property type="match status" value="1"/>
</dbReference>
<dbReference type="PIRSF" id="PIRSF028188">
    <property type="entry name" value="Amdntrnsf_FN0238"/>
    <property type="match status" value="1"/>
</dbReference>
<comment type="caution">
    <text evidence="1">The sequence shown here is derived from an EMBL/GenBank/DDBJ whole genome shotgun (WGS) entry which is preliminary data.</text>
</comment>
<dbReference type="PANTHER" id="PTHR43224">
    <property type="entry name" value="AMIDINOTRANSFERASE"/>
    <property type="match status" value="1"/>
</dbReference>
<proteinExistence type="predicted"/>
<evidence type="ECO:0008006" key="3">
    <source>
        <dbReference type="Google" id="ProtNLM"/>
    </source>
</evidence>
<organism evidence="1 2">
    <name type="scientific">Kineococcus xinjiangensis</name>
    <dbReference type="NCBI Taxonomy" id="512762"/>
    <lineage>
        <taxon>Bacteria</taxon>
        <taxon>Bacillati</taxon>
        <taxon>Actinomycetota</taxon>
        <taxon>Actinomycetes</taxon>
        <taxon>Kineosporiales</taxon>
        <taxon>Kineosporiaceae</taxon>
        <taxon>Kineococcus</taxon>
    </lineage>
</organism>
<dbReference type="SUPFAM" id="SSF55909">
    <property type="entry name" value="Pentein"/>
    <property type="match status" value="1"/>
</dbReference>
<dbReference type="PANTHER" id="PTHR43224:SF1">
    <property type="entry name" value="AMIDINOTRANSFERASE"/>
    <property type="match status" value="1"/>
</dbReference>
<dbReference type="InterPro" id="IPR014541">
    <property type="entry name" value="Amdntrnsf_FN0238"/>
</dbReference>
<gene>
    <name evidence="1" type="ORF">CLV92_10760</name>
</gene>
<name>A0A2S6IK01_9ACTN</name>
<evidence type="ECO:0000313" key="1">
    <source>
        <dbReference type="EMBL" id="PPK94557.1"/>
    </source>
</evidence>
<dbReference type="AlphaFoldDB" id="A0A2S6IK01"/>
<accession>A0A2S6IK01</accession>